<dbReference type="InterPro" id="IPR058907">
    <property type="entry name" value="P29_N"/>
</dbReference>
<proteinExistence type="predicted"/>
<evidence type="ECO:0000259" key="1">
    <source>
        <dbReference type="Pfam" id="PF25840"/>
    </source>
</evidence>
<dbReference type="InterPro" id="IPR058908">
    <property type="entry name" value="P29_C"/>
</dbReference>
<dbReference type="EMBL" id="CP157940">
    <property type="protein sequence ID" value="XBS52899.1"/>
    <property type="molecule type" value="Genomic_DNA"/>
</dbReference>
<evidence type="ECO:0000259" key="2">
    <source>
        <dbReference type="Pfam" id="PF25841"/>
    </source>
</evidence>
<organism evidence="3">
    <name type="scientific">Lacrimispora sp. BS-2</name>
    <dbReference type="NCBI Taxonomy" id="3151850"/>
    <lineage>
        <taxon>Bacteria</taxon>
        <taxon>Bacillati</taxon>
        <taxon>Bacillota</taxon>
        <taxon>Clostridia</taxon>
        <taxon>Lachnospirales</taxon>
        <taxon>Lachnospiraceae</taxon>
        <taxon>Lacrimispora</taxon>
    </lineage>
</organism>
<dbReference type="RefSeq" id="WP_349944624.1">
    <property type="nucleotide sequence ID" value="NZ_CP157940.1"/>
</dbReference>
<name>A0AAU7PKN6_9FIRM</name>
<feature type="domain" description="Broad-specificity ulvan lyase N-terminal" evidence="1">
    <location>
        <begin position="1"/>
        <end position="99"/>
    </location>
</feature>
<dbReference type="Pfam" id="PF25840">
    <property type="entry name" value="Ulvan_lyase_N"/>
    <property type="match status" value="1"/>
</dbReference>
<sequence length="177" mass="19570">MPDGGWNNSFGTRNYKWSYWVSRTTDGSAFGLLLLANHNPAFAPAAYANLQLLRRCTHNGLLYDGPHYTAVGERACVHHTFTHAKVLADILNQKPSFPESPMPVLLFRDEGIRHFADIDSYFISCHGMLASITANDFEYIPGGHASGGNLTMLWHPAAGPILCASMSQYQTEEPPNM</sequence>
<dbReference type="AlphaFoldDB" id="A0AAU7PKN6"/>
<feature type="domain" description="Broad-specificity ulvan lyase C-terminal" evidence="2">
    <location>
        <begin position="112"/>
        <end position="177"/>
    </location>
</feature>
<accession>A0AAU7PKN6</accession>
<protein>
    <submittedName>
        <fullName evidence="3">Uncharacterized protein</fullName>
    </submittedName>
</protein>
<reference evidence="3" key="1">
    <citation type="submission" date="2024-06" db="EMBL/GenBank/DDBJ databases">
        <title>Lacrimispora cavernae sp. nov., a novel anaerobe isolated from bat guano pile inside a cave.</title>
        <authorList>
            <person name="Miller S.L."/>
            <person name="Lu N."/>
            <person name="King J."/>
            <person name="Sankaranarayanan K."/>
            <person name="Lawson P.A."/>
        </authorList>
    </citation>
    <scope>NUCLEOTIDE SEQUENCE</scope>
    <source>
        <strain evidence="3">BS-2</strain>
    </source>
</reference>
<dbReference type="Pfam" id="PF25841">
    <property type="entry name" value="Ulvan_lyase_C"/>
    <property type="match status" value="1"/>
</dbReference>
<evidence type="ECO:0000313" key="3">
    <source>
        <dbReference type="EMBL" id="XBS52899.1"/>
    </source>
</evidence>
<gene>
    <name evidence="3" type="ORF">ABFV83_13815</name>
</gene>